<dbReference type="Pfam" id="PF00009">
    <property type="entry name" value="GTP_EFTU"/>
    <property type="match status" value="1"/>
</dbReference>
<dbReference type="SUPFAM" id="SSF52540">
    <property type="entry name" value="P-loop containing nucleoside triphosphate hydrolases"/>
    <property type="match status" value="1"/>
</dbReference>
<dbReference type="SUPFAM" id="SSF50447">
    <property type="entry name" value="Translation proteins"/>
    <property type="match status" value="1"/>
</dbReference>
<evidence type="ECO:0000259" key="4">
    <source>
        <dbReference type="PROSITE" id="PS51722"/>
    </source>
</evidence>
<dbReference type="Gene3D" id="2.40.30.10">
    <property type="entry name" value="Translation factors"/>
    <property type="match status" value="1"/>
</dbReference>
<comment type="caution">
    <text evidence="5">The sequence shown here is derived from an EMBL/GenBank/DDBJ whole genome shotgun (WGS) entry which is preliminary data.</text>
</comment>
<evidence type="ECO:0000256" key="3">
    <source>
        <dbReference type="ARBA" id="ARBA00022917"/>
    </source>
</evidence>
<evidence type="ECO:0000313" key="5">
    <source>
        <dbReference type="EMBL" id="KAJ6232091.1"/>
    </source>
</evidence>
<dbReference type="InterPro" id="IPR027417">
    <property type="entry name" value="P-loop_NTPase"/>
</dbReference>
<evidence type="ECO:0000313" key="6">
    <source>
        <dbReference type="Proteomes" id="UP001150062"/>
    </source>
</evidence>
<name>A0ABQ8XHG7_9EUKA</name>
<accession>A0ABQ8XHG7</accession>
<dbReference type="PANTHER" id="PTHR42908:SF10">
    <property type="entry name" value="EUKARYOTIC TRANSLATION ELONGATION FACTOR 2"/>
    <property type="match status" value="1"/>
</dbReference>
<dbReference type="Pfam" id="PF03144">
    <property type="entry name" value="GTP_EFTU_D2"/>
    <property type="match status" value="1"/>
</dbReference>
<dbReference type="PANTHER" id="PTHR42908">
    <property type="entry name" value="TRANSLATION ELONGATION FACTOR-RELATED"/>
    <property type="match status" value="1"/>
</dbReference>
<dbReference type="InterPro" id="IPR004161">
    <property type="entry name" value="EFTu-like_2"/>
</dbReference>
<evidence type="ECO:0000256" key="1">
    <source>
        <dbReference type="ARBA" id="ARBA00022490"/>
    </source>
</evidence>
<keyword evidence="6" id="KW-1185">Reference proteome</keyword>
<dbReference type="InterPro" id="IPR009000">
    <property type="entry name" value="Transl_B-barrel_sf"/>
</dbReference>
<dbReference type="PROSITE" id="PS51722">
    <property type="entry name" value="G_TR_2"/>
    <property type="match status" value="1"/>
</dbReference>
<feature type="domain" description="Tr-type G" evidence="4">
    <location>
        <begin position="17"/>
        <end position="242"/>
    </location>
</feature>
<dbReference type="GO" id="GO:0003746">
    <property type="term" value="F:translation elongation factor activity"/>
    <property type="evidence" value="ECO:0007669"/>
    <property type="project" value="UniProtKB-KW"/>
</dbReference>
<protein>
    <submittedName>
        <fullName evidence="5">Eukaryotic translation elongation factor 2a</fullName>
    </submittedName>
</protein>
<dbReference type="InterPro" id="IPR000795">
    <property type="entry name" value="T_Tr_GTP-bd_dom"/>
</dbReference>
<keyword evidence="1" id="KW-0963">Cytoplasm</keyword>
<proteinExistence type="predicted"/>
<organism evidence="5 6">
    <name type="scientific">Anaeramoeba flamelloides</name>
    <dbReference type="NCBI Taxonomy" id="1746091"/>
    <lineage>
        <taxon>Eukaryota</taxon>
        <taxon>Metamonada</taxon>
        <taxon>Anaeramoebidae</taxon>
        <taxon>Anaeramoeba</taxon>
    </lineage>
</organism>
<gene>
    <name evidence="5" type="ORF">M0813_05246</name>
</gene>
<evidence type="ECO:0000256" key="2">
    <source>
        <dbReference type="ARBA" id="ARBA00022768"/>
    </source>
</evidence>
<dbReference type="EMBL" id="JAOAOG010000295">
    <property type="protein sequence ID" value="KAJ6232091.1"/>
    <property type="molecule type" value="Genomic_DNA"/>
</dbReference>
<dbReference type="Gene3D" id="3.40.50.300">
    <property type="entry name" value="P-loop containing nucleotide triphosphate hydrolases"/>
    <property type="match status" value="1"/>
</dbReference>
<dbReference type="PRINTS" id="PR00315">
    <property type="entry name" value="ELONGATNFCT"/>
</dbReference>
<keyword evidence="2 5" id="KW-0251">Elongation factor</keyword>
<dbReference type="Proteomes" id="UP001150062">
    <property type="component" value="Unassembled WGS sequence"/>
</dbReference>
<reference evidence="5" key="1">
    <citation type="submission" date="2022-08" db="EMBL/GenBank/DDBJ databases">
        <title>Novel sulfate-reducing endosymbionts in the free-living metamonad Anaeramoeba.</title>
        <authorList>
            <person name="Jerlstrom-Hultqvist J."/>
            <person name="Cepicka I."/>
            <person name="Gallot-Lavallee L."/>
            <person name="Salas-Leiva D."/>
            <person name="Curtis B.A."/>
            <person name="Zahonova K."/>
            <person name="Pipaliya S."/>
            <person name="Dacks J."/>
            <person name="Roger A.J."/>
        </authorList>
    </citation>
    <scope>NUCLEOTIDE SEQUENCE</scope>
    <source>
        <strain evidence="5">Schooner1</strain>
    </source>
</reference>
<keyword evidence="3" id="KW-0648">Protein biosynthesis</keyword>
<sequence>MNEFKIEKIQQLMNNLSNTRNISLVGCKDHGKSMLLDRLNSYARIQILKTRLEQRYMAFRNDEKHHSRTLKSASIPLYYQLDEENIPQDSNGNEFLINCIDTPGHIGCDSEVTTALKVSDGAVILTDFLTEEMYQIPKETIKQTKKIINQVLLERTKPFLMINKVDRAISELRMEPEEIYQQFFRVIKSMNNIISACEDESMADIEINPLAGNVLFGSAFGGWSFTLNQFAERYSKKWNKPKEKILKRLWGDNFFDPKRNKWVKKRENKEGEILERGFCLLIMKPICILYNEVYNKERNYEKINKILSTIGVKLTNEESLAENRYLIKTIMKKFLPITDSFFRMIISHLPSPKVSQQLKVRNLYEADENNECIQAIANCDPEGPLMIHVCKMIPSYEKNRYYAFGRVYSGTIKEGQKVYVMPQYEISSSKNTFVTKIEKIVLMIDNKFKQVSHSVCGNIIGFLIVDNYLIQENYTITTHKNAPPLKKNNYNLSTMEKIQINSQKKN</sequence>